<dbReference type="Pfam" id="PF02810">
    <property type="entry name" value="SEC-C"/>
    <property type="match status" value="1"/>
</dbReference>
<organism evidence="4 5">
    <name type="scientific">Tessaracoccus flavescens</name>
    <dbReference type="NCBI Taxonomy" id="399497"/>
    <lineage>
        <taxon>Bacteria</taxon>
        <taxon>Bacillati</taxon>
        <taxon>Actinomycetota</taxon>
        <taxon>Actinomycetes</taxon>
        <taxon>Propionibacteriales</taxon>
        <taxon>Propionibacteriaceae</taxon>
        <taxon>Tessaracoccus</taxon>
    </lineage>
</organism>
<name>A0A1Q2CZW7_9ACTN</name>
<proteinExistence type="inferred from homology"/>
<protein>
    <recommendedName>
        <fullName evidence="2">UPF0225 protein BW733_13335</fullName>
    </recommendedName>
</protein>
<keyword evidence="5" id="KW-1185">Reference proteome</keyword>
<dbReference type="EMBL" id="CP019607">
    <property type="protein sequence ID" value="AQP51657.1"/>
    <property type="molecule type" value="Genomic_DNA"/>
</dbReference>
<evidence type="ECO:0000256" key="1">
    <source>
        <dbReference type="ARBA" id="ARBA00010839"/>
    </source>
</evidence>
<dbReference type="Gene3D" id="3.10.450.50">
    <property type="match status" value="1"/>
</dbReference>
<dbReference type="Pfam" id="PF17775">
    <property type="entry name" value="YchJ_M-like"/>
    <property type="match status" value="1"/>
</dbReference>
<dbReference type="InterPro" id="IPR048469">
    <property type="entry name" value="YchJ-like_M"/>
</dbReference>
<sequence>MTTTCLCNTGKLYDDCCGRWHSGRPAPTALALMRSRYTAFALEFGDYLLDTWHPDTRPETLDLDPDTEWTGLRIDATSDGKAWDTEGTVTFTASFTSPDGRGELREVSRFFFDDGRWYYYDGTY</sequence>
<dbReference type="Proteomes" id="UP000188235">
    <property type="component" value="Chromosome"/>
</dbReference>
<gene>
    <name evidence="4" type="ORF">BW733_13335</name>
</gene>
<dbReference type="InterPro" id="IPR004027">
    <property type="entry name" value="SEC_C_motif"/>
</dbReference>
<comment type="similarity">
    <text evidence="1 2">Belongs to the UPF0225 family.</text>
</comment>
<evidence type="ECO:0000313" key="4">
    <source>
        <dbReference type="EMBL" id="AQP51657.1"/>
    </source>
</evidence>
<evidence type="ECO:0000256" key="2">
    <source>
        <dbReference type="HAMAP-Rule" id="MF_00612"/>
    </source>
</evidence>
<dbReference type="HAMAP" id="MF_00612">
    <property type="entry name" value="UPF0225"/>
    <property type="match status" value="1"/>
</dbReference>
<dbReference type="InterPro" id="IPR023006">
    <property type="entry name" value="YchJ-like"/>
</dbReference>
<dbReference type="STRING" id="399497.BW733_13335"/>
<dbReference type="KEGG" id="tfa:BW733_13335"/>
<dbReference type="AlphaFoldDB" id="A0A1Q2CZW7"/>
<reference evidence="4 5" key="1">
    <citation type="journal article" date="2008" name="Int. J. Syst. Evol. Microbiol.">
        <title>Tessaracoccus flavescens sp. nov., isolated from marine sediment.</title>
        <authorList>
            <person name="Lee D.W."/>
            <person name="Lee S.D."/>
        </authorList>
    </citation>
    <scope>NUCLEOTIDE SEQUENCE [LARGE SCALE GENOMIC DNA]</scope>
    <source>
        <strain evidence="4 5">SST-39T</strain>
    </source>
</reference>
<dbReference type="SUPFAM" id="SSF54427">
    <property type="entry name" value="NTF2-like"/>
    <property type="match status" value="1"/>
</dbReference>
<dbReference type="OrthoDB" id="21421at2"/>
<accession>A0A1Q2CZW7</accession>
<dbReference type="InterPro" id="IPR032710">
    <property type="entry name" value="NTF2-like_dom_sf"/>
</dbReference>
<feature type="domain" description="YchJ-like middle NTF2-like" evidence="3">
    <location>
        <begin position="28"/>
        <end position="122"/>
    </location>
</feature>
<dbReference type="RefSeq" id="WP_077351167.1">
    <property type="nucleotide sequence ID" value="NZ_CP019607.1"/>
</dbReference>
<evidence type="ECO:0000259" key="3">
    <source>
        <dbReference type="Pfam" id="PF17775"/>
    </source>
</evidence>
<evidence type="ECO:0000313" key="5">
    <source>
        <dbReference type="Proteomes" id="UP000188235"/>
    </source>
</evidence>